<feature type="domain" description="PPM-type phosphatase" evidence="1">
    <location>
        <begin position="14"/>
        <end position="224"/>
    </location>
</feature>
<dbReference type="Proteomes" id="UP000239504">
    <property type="component" value="Unassembled WGS sequence"/>
</dbReference>
<dbReference type="EMBL" id="PJCH01000001">
    <property type="protein sequence ID" value="PQA89307.1"/>
    <property type="molecule type" value="Genomic_DNA"/>
</dbReference>
<evidence type="ECO:0000313" key="3">
    <source>
        <dbReference type="Proteomes" id="UP000239504"/>
    </source>
</evidence>
<evidence type="ECO:0000259" key="1">
    <source>
        <dbReference type="Pfam" id="PF13672"/>
    </source>
</evidence>
<keyword evidence="3" id="KW-1185">Reference proteome</keyword>
<organism evidence="2 3">
    <name type="scientific">Hyphococcus luteus</name>
    <dbReference type="NCBI Taxonomy" id="2058213"/>
    <lineage>
        <taxon>Bacteria</taxon>
        <taxon>Pseudomonadati</taxon>
        <taxon>Pseudomonadota</taxon>
        <taxon>Alphaproteobacteria</taxon>
        <taxon>Parvularculales</taxon>
        <taxon>Parvularculaceae</taxon>
        <taxon>Hyphococcus</taxon>
    </lineage>
</organism>
<protein>
    <recommendedName>
        <fullName evidence="1">PPM-type phosphatase domain-containing protein</fullName>
    </recommendedName>
</protein>
<dbReference type="AlphaFoldDB" id="A0A2S7K9Y8"/>
<reference evidence="2 3" key="1">
    <citation type="submission" date="2017-12" db="EMBL/GenBank/DDBJ databases">
        <authorList>
            <person name="Hurst M.R.H."/>
        </authorList>
    </citation>
    <scope>NUCLEOTIDE SEQUENCE [LARGE SCALE GENOMIC DNA]</scope>
    <source>
        <strain evidence="2 3">SY-3-19</strain>
    </source>
</reference>
<accession>A0A2S7K9Y8</accession>
<dbReference type="Pfam" id="PF13672">
    <property type="entry name" value="PP2C_2"/>
    <property type="match status" value="1"/>
</dbReference>
<dbReference type="Gene3D" id="3.60.40.10">
    <property type="entry name" value="PPM-type phosphatase domain"/>
    <property type="match status" value="1"/>
</dbReference>
<dbReference type="InterPro" id="IPR001932">
    <property type="entry name" value="PPM-type_phosphatase-like_dom"/>
</dbReference>
<comment type="caution">
    <text evidence="2">The sequence shown here is derived from an EMBL/GenBank/DDBJ whole genome shotgun (WGS) entry which is preliminary data.</text>
</comment>
<dbReference type="InterPro" id="IPR036457">
    <property type="entry name" value="PPM-type-like_dom_sf"/>
</dbReference>
<name>A0A2S7K9Y8_9PROT</name>
<proteinExistence type="predicted"/>
<dbReference type="RefSeq" id="WP_104828010.1">
    <property type="nucleotide sequence ID" value="NZ_PJCH01000001.1"/>
</dbReference>
<dbReference type="SUPFAM" id="SSF81606">
    <property type="entry name" value="PP2C-like"/>
    <property type="match status" value="1"/>
</dbReference>
<dbReference type="OrthoDB" id="1755431at2"/>
<evidence type="ECO:0000313" key="2">
    <source>
        <dbReference type="EMBL" id="PQA89307.1"/>
    </source>
</evidence>
<gene>
    <name evidence="2" type="ORF">CW354_00050</name>
</gene>
<sequence>MPFSLRALASDKGEGNVNEDQFGYLPHAAWVIDGASSVGAQKLPAKSDAKWYASHFSAILQDQLEQFPGAESKELLRNVIRILRKQYKAALAGSVPEFPPSAAFIMAREKEDLIEISALGDCAALYQAHEGPLVHMEGNETPIDGESLRKLKDAQKKQPEASHSEIRQLLASTLRENRARMNTPNGYWILSIEEEAVDHIRVANVKLDKNSPILLMSDGFTRGIFMLSNASVQSFYNTVIEDGAIEICKRIRRQEAADQDCRTFPRFKVHDDATCLMLTLEKTFS</sequence>